<dbReference type="Gene3D" id="3.40.50.1820">
    <property type="entry name" value="alpha/beta hydrolase"/>
    <property type="match status" value="1"/>
</dbReference>
<dbReference type="InterPro" id="IPR029058">
    <property type="entry name" value="AB_hydrolase_fold"/>
</dbReference>
<dbReference type="RefSeq" id="WP_037236714.1">
    <property type="nucleotide sequence ID" value="NZ_JAEMUK010000083.1"/>
</dbReference>
<comment type="caution">
    <text evidence="2">The sequence shown here is derived from an EMBL/GenBank/DDBJ whole genome shotgun (WGS) entry which is preliminary data.</text>
</comment>
<sequence length="336" mass="36060">MDHFASDAPDGGQSALFERAAAEYLNKAASVDPALLRDWRQPDGLYRRVRRAIGLLPGIRARTANVDGHELRYWDAGPANKPAAVLLHGFSASKENWLNVVLFLARSHRLLVPDIPGFGESSFVPDASYGLAAQADRLKAWFAQTGAEKAHWVGSSMGGALAGLVAAKSPDLVRSLILMDSAGVAGEGLSPFEAGLLDGRNDLIAEKPEDMEAIFTLLSGKNGGGFQNAILAALVARDQIARAPVYRHLFREMILSPELPATHWAPNIAAPTLVVWGGADKILDPAEASVLASLIRGSEILMMKDVGHLPMLEAPARTAALLKLFWSRFESSDEAK</sequence>
<dbReference type="InterPro" id="IPR000073">
    <property type="entry name" value="AB_hydrolase_1"/>
</dbReference>
<dbReference type="Pfam" id="PF00561">
    <property type="entry name" value="Abhydrolase_1"/>
    <property type="match status" value="1"/>
</dbReference>
<evidence type="ECO:0000313" key="2">
    <source>
        <dbReference type="EMBL" id="MBJ7545021.1"/>
    </source>
</evidence>
<dbReference type="PANTHER" id="PTHR43798">
    <property type="entry name" value="MONOACYLGLYCEROL LIPASE"/>
    <property type="match status" value="1"/>
</dbReference>
<evidence type="ECO:0000259" key="1">
    <source>
        <dbReference type="Pfam" id="PF00561"/>
    </source>
</evidence>
<dbReference type="EMBL" id="JAEMUK010000083">
    <property type="protein sequence ID" value="MBJ7545021.1"/>
    <property type="molecule type" value="Genomic_DNA"/>
</dbReference>
<dbReference type="InterPro" id="IPR050266">
    <property type="entry name" value="AB_hydrolase_sf"/>
</dbReference>
<accession>A0A8I1KL51</accession>
<dbReference type="PANTHER" id="PTHR43798:SF5">
    <property type="entry name" value="MONOACYLGLYCEROL LIPASE ABHD6"/>
    <property type="match status" value="1"/>
</dbReference>
<protein>
    <submittedName>
        <fullName evidence="2">Alpha/beta fold hydrolase</fullName>
    </submittedName>
</protein>
<dbReference type="PRINTS" id="PR00111">
    <property type="entry name" value="ABHYDROLASE"/>
</dbReference>
<evidence type="ECO:0000313" key="3">
    <source>
        <dbReference type="Proteomes" id="UP000623250"/>
    </source>
</evidence>
<dbReference type="GO" id="GO:0046464">
    <property type="term" value="P:acylglycerol catabolic process"/>
    <property type="evidence" value="ECO:0007669"/>
    <property type="project" value="TreeGrafter"/>
</dbReference>
<gene>
    <name evidence="2" type="ORF">JDN41_15810</name>
</gene>
<feature type="domain" description="AB hydrolase-1" evidence="1">
    <location>
        <begin position="85"/>
        <end position="315"/>
    </location>
</feature>
<name>A0A8I1KL51_9HYPH</name>
<reference evidence="2 3" key="1">
    <citation type="submission" date="2020-12" db="EMBL/GenBank/DDBJ databases">
        <title>Revised draft genomes of Rhodomicrobium vannielii ATCC 17100 and Rhodomicrobium udaipurense JA643.</title>
        <authorList>
            <person name="Conners E.M."/>
            <person name="Davenport E.J."/>
            <person name="Bose A."/>
        </authorList>
    </citation>
    <scope>NUCLEOTIDE SEQUENCE [LARGE SCALE GENOMIC DNA]</scope>
    <source>
        <strain evidence="2 3">JA643</strain>
    </source>
</reference>
<dbReference type="GO" id="GO:0016020">
    <property type="term" value="C:membrane"/>
    <property type="evidence" value="ECO:0007669"/>
    <property type="project" value="TreeGrafter"/>
</dbReference>
<proteinExistence type="predicted"/>
<dbReference type="SUPFAM" id="SSF53474">
    <property type="entry name" value="alpha/beta-Hydrolases"/>
    <property type="match status" value="1"/>
</dbReference>
<dbReference type="AlphaFoldDB" id="A0A8I1KL51"/>
<dbReference type="Proteomes" id="UP000623250">
    <property type="component" value="Unassembled WGS sequence"/>
</dbReference>
<keyword evidence="3" id="KW-1185">Reference proteome</keyword>
<dbReference type="GO" id="GO:0047372">
    <property type="term" value="F:monoacylglycerol lipase activity"/>
    <property type="evidence" value="ECO:0007669"/>
    <property type="project" value="TreeGrafter"/>
</dbReference>
<organism evidence="2 3">
    <name type="scientific">Rhodomicrobium udaipurense</name>
    <dbReference type="NCBI Taxonomy" id="1202716"/>
    <lineage>
        <taxon>Bacteria</taxon>
        <taxon>Pseudomonadati</taxon>
        <taxon>Pseudomonadota</taxon>
        <taxon>Alphaproteobacteria</taxon>
        <taxon>Hyphomicrobiales</taxon>
        <taxon>Hyphomicrobiaceae</taxon>
        <taxon>Rhodomicrobium</taxon>
    </lineage>
</organism>
<keyword evidence="2" id="KW-0378">Hydrolase</keyword>